<feature type="region of interest" description="Disordered" evidence="4">
    <location>
        <begin position="1646"/>
        <end position="1665"/>
    </location>
</feature>
<dbReference type="PROSITE" id="PS00012">
    <property type="entry name" value="PHOSPHOPANTETHEINE"/>
    <property type="match status" value="2"/>
</dbReference>
<organism evidence="6 7">
    <name type="scientific">Marinobacterium lacunae</name>
    <dbReference type="NCBI Taxonomy" id="1232683"/>
    <lineage>
        <taxon>Bacteria</taxon>
        <taxon>Pseudomonadati</taxon>
        <taxon>Pseudomonadota</taxon>
        <taxon>Gammaproteobacteria</taxon>
        <taxon>Oceanospirillales</taxon>
        <taxon>Oceanospirillaceae</taxon>
        <taxon>Marinobacterium</taxon>
    </lineage>
</organism>
<name>A0A081FVF8_9GAMM</name>
<dbReference type="InterPro" id="IPR006162">
    <property type="entry name" value="Ppantetheine_attach_site"/>
</dbReference>
<dbReference type="PROSITE" id="PS00455">
    <property type="entry name" value="AMP_BINDING"/>
    <property type="match status" value="2"/>
</dbReference>
<evidence type="ECO:0000313" key="6">
    <source>
        <dbReference type="EMBL" id="KEA62513.1"/>
    </source>
</evidence>
<feature type="domain" description="Carrier" evidence="5">
    <location>
        <begin position="3159"/>
        <end position="3234"/>
    </location>
</feature>
<dbReference type="Gene3D" id="3.30.559.30">
    <property type="entry name" value="Nonribosomal peptide synthetase, condensation domain"/>
    <property type="match status" value="3"/>
</dbReference>
<dbReference type="InterPro" id="IPR000873">
    <property type="entry name" value="AMP-dep_synth/lig_dom"/>
</dbReference>
<reference evidence="6 7" key="1">
    <citation type="submission" date="2014-04" db="EMBL/GenBank/DDBJ databases">
        <title>Marinobacterium kochiensis sp. nov., isolated from sediment sample collected from Kochi backwaters in Kerala, India.</title>
        <authorList>
            <person name="Singh A."/>
            <person name="Pinnaka A.K."/>
        </authorList>
    </citation>
    <scope>NUCLEOTIDE SEQUENCE [LARGE SCALE GENOMIC DNA]</scope>
    <source>
        <strain evidence="6 7">AK27</strain>
    </source>
</reference>
<dbReference type="Gene3D" id="3.30.300.30">
    <property type="match status" value="3"/>
</dbReference>
<evidence type="ECO:0000256" key="2">
    <source>
        <dbReference type="ARBA" id="ARBA00022450"/>
    </source>
</evidence>
<proteinExistence type="predicted"/>
<dbReference type="InterPro" id="IPR010071">
    <property type="entry name" value="AA_adenyl_dom"/>
</dbReference>
<dbReference type="InterPro" id="IPR036736">
    <property type="entry name" value="ACP-like_sf"/>
</dbReference>
<dbReference type="SUPFAM" id="SSF56801">
    <property type="entry name" value="Acetyl-CoA synthetase-like"/>
    <property type="match status" value="3"/>
</dbReference>
<dbReference type="PANTHER" id="PTHR45527">
    <property type="entry name" value="NONRIBOSOMAL PEPTIDE SYNTHETASE"/>
    <property type="match status" value="1"/>
</dbReference>
<dbReference type="InterPro" id="IPR025110">
    <property type="entry name" value="AMP-bd_C"/>
</dbReference>
<dbReference type="InterPro" id="IPR020845">
    <property type="entry name" value="AMP-binding_CS"/>
</dbReference>
<feature type="domain" description="Carrier" evidence="5">
    <location>
        <begin position="1664"/>
        <end position="1738"/>
    </location>
</feature>
<dbReference type="SMART" id="SM00823">
    <property type="entry name" value="PKS_PP"/>
    <property type="match status" value="3"/>
</dbReference>
<dbReference type="GO" id="GO:0031177">
    <property type="term" value="F:phosphopantetheine binding"/>
    <property type="evidence" value="ECO:0007669"/>
    <property type="project" value="InterPro"/>
</dbReference>
<keyword evidence="7" id="KW-1185">Reference proteome</keyword>
<dbReference type="Gene3D" id="3.40.50.12780">
    <property type="entry name" value="N-terminal domain of ligase-like"/>
    <property type="match status" value="3"/>
</dbReference>
<dbReference type="NCBIfam" id="TIGR01733">
    <property type="entry name" value="AA-adenyl-dom"/>
    <property type="match status" value="3"/>
</dbReference>
<comment type="caution">
    <text evidence="6">The sequence shown here is derived from an EMBL/GenBank/DDBJ whole genome shotgun (WGS) entry which is preliminary data.</text>
</comment>
<dbReference type="PANTHER" id="PTHR45527:SF1">
    <property type="entry name" value="FATTY ACID SYNTHASE"/>
    <property type="match status" value="1"/>
</dbReference>
<dbReference type="Pfam" id="PF00668">
    <property type="entry name" value="Condensation"/>
    <property type="match status" value="3"/>
</dbReference>
<dbReference type="GO" id="GO:0005737">
    <property type="term" value="C:cytoplasm"/>
    <property type="evidence" value="ECO:0007669"/>
    <property type="project" value="TreeGrafter"/>
</dbReference>
<keyword evidence="2" id="KW-0596">Phosphopantetheine</keyword>
<dbReference type="InterPro" id="IPR009081">
    <property type="entry name" value="PP-bd_ACP"/>
</dbReference>
<dbReference type="Gene3D" id="3.30.559.10">
    <property type="entry name" value="Chloramphenicol acetyltransferase-like domain"/>
    <property type="match status" value="3"/>
</dbReference>
<dbReference type="Pfam" id="PF13193">
    <property type="entry name" value="AMP-binding_C"/>
    <property type="match status" value="3"/>
</dbReference>
<dbReference type="STRING" id="1232683.ADIMK_3404"/>
<dbReference type="InterPro" id="IPR020806">
    <property type="entry name" value="PKS_PP-bd"/>
</dbReference>
<dbReference type="GO" id="GO:0044550">
    <property type="term" value="P:secondary metabolite biosynthetic process"/>
    <property type="evidence" value="ECO:0007669"/>
    <property type="project" value="TreeGrafter"/>
</dbReference>
<protein>
    <submittedName>
        <fullName evidence="6">Non-ribosomal peptide synthetase</fullName>
    </submittedName>
</protein>
<dbReference type="PROSITE" id="PS50075">
    <property type="entry name" value="CARRIER"/>
    <property type="match status" value="3"/>
</dbReference>
<dbReference type="Gene3D" id="1.10.1200.10">
    <property type="entry name" value="ACP-like"/>
    <property type="match status" value="3"/>
</dbReference>
<evidence type="ECO:0000256" key="3">
    <source>
        <dbReference type="ARBA" id="ARBA00022553"/>
    </source>
</evidence>
<dbReference type="InterPro" id="IPR023213">
    <property type="entry name" value="CAT-like_dom_sf"/>
</dbReference>
<dbReference type="GO" id="GO:0043041">
    <property type="term" value="P:amino acid activation for nonribosomal peptide biosynthetic process"/>
    <property type="evidence" value="ECO:0007669"/>
    <property type="project" value="TreeGrafter"/>
</dbReference>
<dbReference type="EMBL" id="JMQN01000048">
    <property type="protein sequence ID" value="KEA62513.1"/>
    <property type="molecule type" value="Genomic_DNA"/>
</dbReference>
<dbReference type="RefSeq" id="WP_036190800.1">
    <property type="nucleotide sequence ID" value="NZ_JMQN01000048.1"/>
</dbReference>
<dbReference type="SUPFAM" id="SSF47336">
    <property type="entry name" value="ACP-like"/>
    <property type="match status" value="3"/>
</dbReference>
<dbReference type="eggNOG" id="COG1020">
    <property type="taxonomic scope" value="Bacteria"/>
</dbReference>
<sequence length="3254" mass="357565">MQTTTLIDRIAQWALRTPDAVAVSDGTQSLSYSELEQQACRIAHVLFQHLRDQPETSRKQEPVIALCVSRSVELFPLLLGIWKAGAAYLPIDPSTPVTRVQTVLEDSGATLLIADAEILSAMADQVPCEVIGQHRLAIAPATAESALPPPRPSQLAYIIYTSGSQGLPKGVAVEHRALQRHIEAMAGFYGVTCEQRLLHLQSISFDGATEAWLLMLTQGAQLHISPTSVLAPDVLFSRLVQLKIDTLGIAPAYLQELVQYLERHNLALGQIRFLTLGGEASPTENLHSLRTRFPNARISNGYGPTETVITPMIWSSPADASTLPETRYLPIGTAIGARNAYLLDEQMQPVAEGEVGELYLGGDILARGYLNRPGLSAQRFMPDPFANRPGARLYRTGDLVRQHADYCEFIGRNDDQIKLRGLRIEPGEIESCLRSHEAIEEVCVLASGDKTGKRLIAWYVPKDRDATIGEAALKTYLSERLPDWMVPAALQPVSELPRLSSGKLDRQSLLASTGRAESTPSVSNRSTPTDRVLRLRAIWEQLLERRDVDSAASFSSLGGHSLLALRLVHGIEIEFGVRLSLEQCHLHVSLDQLDRTLERAINERRDDHRLPIIASQMRAIETGSTDQTRDDSNATQLAYRFCLLDNHQREALVGSLQQTSADLSPLPPLPLTPPADTGCVEKPSSPSQQQLWHLWLADPNNGDYRIPAQLEFTGTLDVTRLQSALEYIERQQEALRTRFREREDGTLMQVISPPGGIELAQMSVDTRSQAALDALIAREQAQPFDLEQGPLWRFQLIRCTPTRHLLLICAHHSVSDDHSMTLLFQMLCARLGNSQYETQSASPLVTQGDMALWHDYWLRSGVEARELAYWRQQFAGREDAGLPDFPTHAITTTDGAGNTQVRCAQQLSEASTQALHRLCKTHKVNLHTLCLAALEWSLAPYAAGQPFDIALPVSLRQHSELADSMGFFVDTLVTRADPAPEQGFADLLGSLQQQMYAAQQHQTLPFVRLNQLRRELQPKAPRIFVKFTEHLPLPEAVTLNDDLSLSPCEQNALPVHYPLTLDIVEQKGRLSCRFASRPTKVFGETLARGFSPEALHRFATRYAELLEQLPARPDIQLKDYLAGYANEPNLPPLLKAWQHQLRQAPEKPLLFDSKHGLTVRQVDTLAHNLATQLNRYANAEDGETPRVGVALSRSVALPVAILAIFKAGGVYIPLETDQPEARLGSMAEHAGIDLLLIDSSFPHAHDRFAMPVLKIDLDHLMVPTGEARSPSRQNSYAGAGQLAYVIHTSGSSGRPKGVMISHQALWQYLEAISAHLALAPEARVALASTPAADLGHTLLFLALKQAQPLVLLPKQSLFDPNAFAQQIEHHQIDVIKLVPSHLQALLEHAEPTRVLPQQALILGGEALTPALLAQVRRLKPELSVYNHYGPTETTVGVALNPLHSQDPALFTGSASVPIGQALGEVTLHILDRQLKPVAEGEEGDLYVAGATLARGYLHQPGETARVFIPDPAGHGTRLYCTGDRAVRRDGIISFLGRRDDQLKINGYRIDPSETAAVLLACNGVRQVHMTGVIDPVRRRPALCAYVVTGPDYDHSTVMSALAGQLPVAAIPHWLVPLDTLPLTANGKVDRAALPAPTRDHQLAVTAPTLSDAPRNTQPTEKPAESASGALSLLKQLCAQVLGCEAVDGQDNFFALGGDSILALTLIARLRKQGWKLLPGDLFNAPDMAAAAASMTSLELATPSTTQHVPPASARLTLSPMQRRFLSQLPPHAGHWNQSLLLRLQPDMSDDRVACALNRVLANHPMLRCQFIPSTDGSGWQAHIGDDKTFPLHTCEVADAALIGAHIEHAQRRLSLQQGPLCCALLIHQPAQAPELLLVVHHLVIDGVSWQALLGDLEIALNSASATLTPPSCEPAQYGRLWQHLQQASAPDSEQGRLLAQWQQALSNCDAQPPSLPSQATHGESRLLSQHLPLTQTEAIHERLYAAFSSALSRWLPGHTLAIDSEGHGRGDAMAAGIDLSHAIGWFTALYTLPLPLHRDPRTALSALKPILERARRVGDHFSLARADSLLKRGKDQGSTLRFHYLGRISTDNGAGRQLVPIRPPVMDERDPRAPLQYVLDVDARVSDQQLEVNWRYLPGSLAAADLQRLTDGFREAWSMLDNQASVADDTAESPAITDETRRYPLSALQQGMLLHAMDATREANGNRTGDYIGQLRLTLWLSDPAALVRAWHNAVARHPILRTRILWQQGESPCQTVSPSARLDLTEIDGRNRAKTGEWLEQLAEEQRAQGFDLQQPPLMRLLLIRLPTDADCAPTPGAERYHLIWTRHHILLDGISSALLLREVLATINPSAVTAQPEPSPHCYPAFVHWLETQDGEAAREYWRRRLQPLHTPTLIARQLPPPATTQAAAAARQNIELQLEGDNARRVISRAREGRITAHTLIGGLWAILLSRLTRESTVSFATPISLRRDQIEGIDRALGLFLNTVPVVCRLDRALGDGRPSALIDWLQTLQQRQFEDFEHAWLPLADIQQQHDSRGSLFDSMLVSNPGLRQSDLDHFGIQVEQAVEFDTNHYALTLTSSLAEDSLHIRFGFDSNRLALAQVEPLVSAMTRLLEQFADDPHRPLNELDLWPPAPDDTLPEQAAPALLLQRITEFAHERGDCLAIATADRQLDYAELERRSNRLAHRLNALGVRAGGIVAIQQAPTIETVVLMLAVMKTGAAYLPLEPDLPSARRETLLSLAGPDLLVSDDTDPPAGYTAVTLEHLTASAGDCDDTRAPEPVAGSGQRRAYLIFTSGSSGTPKPVAVTQQALAHYCHSLSARIGLEPDWRCGLISTLAADLGHSSLFGALYVGATLCPAPEQAMRDGDTFRRWMQRMQIDLLKAVPGHLHALLDAAQLLDASGTGTLPRRALLLGGEPLSSAFANRLLQQAQCSAPGMRLFNHYGPTETTVGVLMHAIEHSIETTQVPLGTPLAHVRLCITDSQGEPLPRGLPGELWIGGPSLADGYWQAEEVTNQQFVVDARGLRWYRSGDRVYQDDQERYCFLGRLDDQVKIRGYRIEPGEIEAQLTQHPEVKRARVLLHTSGAGDGTLTAYVECTPTRCSEAALRDWLSARLPAAWCPDSILLLEQMPLTRNGKLDTRALPPLSTAEALPQHAAIPLSDTEHQLAGLWQQLLGGPLPERNSHFFACGGHSLLTIRLNALIQRHFGISLPVRQLFETPRLADLAAAIDAQGRDTQPLDQLDALLDELEEIE</sequence>
<dbReference type="SUPFAM" id="SSF52777">
    <property type="entry name" value="CoA-dependent acyltransferases"/>
    <property type="match status" value="6"/>
</dbReference>
<dbReference type="PATRIC" id="fig|1232683.4.peg.3351"/>
<dbReference type="Pfam" id="PF00501">
    <property type="entry name" value="AMP-binding"/>
    <property type="match status" value="3"/>
</dbReference>
<dbReference type="OrthoDB" id="9757559at2"/>
<evidence type="ECO:0000256" key="1">
    <source>
        <dbReference type="ARBA" id="ARBA00001957"/>
    </source>
</evidence>
<comment type="cofactor">
    <cofactor evidence="1">
        <name>pantetheine 4'-phosphate</name>
        <dbReference type="ChEBI" id="CHEBI:47942"/>
    </cofactor>
</comment>
<dbReference type="InterPro" id="IPR045851">
    <property type="entry name" value="AMP-bd_C_sf"/>
</dbReference>
<dbReference type="CDD" id="cd05930">
    <property type="entry name" value="A_NRPS"/>
    <property type="match status" value="3"/>
</dbReference>
<dbReference type="Pfam" id="PF00550">
    <property type="entry name" value="PP-binding"/>
    <property type="match status" value="3"/>
</dbReference>
<accession>A0A081FVF8</accession>
<evidence type="ECO:0000313" key="7">
    <source>
        <dbReference type="Proteomes" id="UP000028252"/>
    </source>
</evidence>
<keyword evidence="3" id="KW-0597">Phosphoprotein</keyword>
<dbReference type="NCBIfam" id="NF003417">
    <property type="entry name" value="PRK04813.1"/>
    <property type="match status" value="3"/>
</dbReference>
<dbReference type="InterPro" id="IPR042099">
    <property type="entry name" value="ANL_N_sf"/>
</dbReference>
<evidence type="ECO:0000259" key="5">
    <source>
        <dbReference type="PROSITE" id="PS50075"/>
    </source>
</evidence>
<dbReference type="InterPro" id="IPR001242">
    <property type="entry name" value="Condensation_dom"/>
</dbReference>
<dbReference type="Proteomes" id="UP000028252">
    <property type="component" value="Unassembled WGS sequence"/>
</dbReference>
<evidence type="ECO:0000256" key="4">
    <source>
        <dbReference type="SAM" id="MobiDB-lite"/>
    </source>
</evidence>
<feature type="domain" description="Carrier" evidence="5">
    <location>
        <begin position="526"/>
        <end position="601"/>
    </location>
</feature>
<dbReference type="GO" id="GO:0003824">
    <property type="term" value="F:catalytic activity"/>
    <property type="evidence" value="ECO:0007669"/>
    <property type="project" value="InterPro"/>
</dbReference>
<gene>
    <name evidence="6" type="ORF">ADIMK_3404</name>
</gene>